<name>A0A5B7GUF5_PORTR</name>
<dbReference type="AlphaFoldDB" id="A0A5B7GUF5"/>
<evidence type="ECO:0000313" key="3">
    <source>
        <dbReference type="Proteomes" id="UP000324222"/>
    </source>
</evidence>
<comment type="caution">
    <text evidence="2">The sequence shown here is derived from an EMBL/GenBank/DDBJ whole genome shotgun (WGS) entry which is preliminary data.</text>
</comment>
<gene>
    <name evidence="2" type="ORF">E2C01_056547</name>
</gene>
<feature type="region of interest" description="Disordered" evidence="1">
    <location>
        <begin position="1"/>
        <end position="38"/>
    </location>
</feature>
<keyword evidence="3" id="KW-1185">Reference proteome</keyword>
<reference evidence="2 3" key="1">
    <citation type="submission" date="2019-05" db="EMBL/GenBank/DDBJ databases">
        <title>Another draft genome of Portunus trituberculatus and its Hox gene families provides insights of decapod evolution.</title>
        <authorList>
            <person name="Jeong J.-H."/>
            <person name="Song I."/>
            <person name="Kim S."/>
            <person name="Choi T."/>
            <person name="Kim D."/>
            <person name="Ryu S."/>
            <person name="Kim W."/>
        </authorList>
    </citation>
    <scope>NUCLEOTIDE SEQUENCE [LARGE SCALE GENOMIC DNA]</scope>
    <source>
        <tissue evidence="2">Muscle</tissue>
    </source>
</reference>
<dbReference type="Proteomes" id="UP000324222">
    <property type="component" value="Unassembled WGS sequence"/>
</dbReference>
<evidence type="ECO:0000313" key="2">
    <source>
        <dbReference type="EMBL" id="MPC62462.1"/>
    </source>
</evidence>
<feature type="compositionally biased region" description="Low complexity" evidence="1">
    <location>
        <begin position="15"/>
        <end position="24"/>
    </location>
</feature>
<proteinExistence type="predicted"/>
<dbReference type="EMBL" id="VSRR010019709">
    <property type="protein sequence ID" value="MPC62462.1"/>
    <property type="molecule type" value="Genomic_DNA"/>
</dbReference>
<organism evidence="2 3">
    <name type="scientific">Portunus trituberculatus</name>
    <name type="common">Swimming crab</name>
    <name type="synonym">Neptunus trituberculatus</name>
    <dbReference type="NCBI Taxonomy" id="210409"/>
    <lineage>
        <taxon>Eukaryota</taxon>
        <taxon>Metazoa</taxon>
        <taxon>Ecdysozoa</taxon>
        <taxon>Arthropoda</taxon>
        <taxon>Crustacea</taxon>
        <taxon>Multicrustacea</taxon>
        <taxon>Malacostraca</taxon>
        <taxon>Eumalacostraca</taxon>
        <taxon>Eucarida</taxon>
        <taxon>Decapoda</taxon>
        <taxon>Pleocyemata</taxon>
        <taxon>Brachyura</taxon>
        <taxon>Eubrachyura</taxon>
        <taxon>Portunoidea</taxon>
        <taxon>Portunidae</taxon>
        <taxon>Portuninae</taxon>
        <taxon>Portunus</taxon>
    </lineage>
</organism>
<accession>A0A5B7GUF5</accession>
<sequence>MKHSARTLGTRSQDPLRPTTTPTQQTPPLPPVRHHHHLSLGFDNKTTTIPPHFVPYTARSWSTSHRTPGSEVGDGGPFIFALVDRLTFTDELKDCNSLCPNNSIHLLAQKKILTS</sequence>
<protein>
    <submittedName>
        <fullName evidence="2">Uncharacterized protein</fullName>
    </submittedName>
</protein>
<evidence type="ECO:0000256" key="1">
    <source>
        <dbReference type="SAM" id="MobiDB-lite"/>
    </source>
</evidence>